<protein>
    <submittedName>
        <fullName evidence="6">M28 family metallopeptidase</fullName>
    </submittedName>
</protein>
<proteinExistence type="predicted"/>
<feature type="signal peptide" evidence="4">
    <location>
        <begin position="1"/>
        <end position="22"/>
    </location>
</feature>
<dbReference type="CDD" id="cd00063">
    <property type="entry name" value="FN3"/>
    <property type="match status" value="1"/>
</dbReference>
<reference evidence="6 7" key="1">
    <citation type="submission" date="2020-10" db="EMBL/GenBank/DDBJ databases">
        <title>Mucilaginibacter mali sp. nov., isolated from rhizosphere soil of apple orchard.</title>
        <authorList>
            <person name="Lee J.-S."/>
            <person name="Kim H.S."/>
            <person name="Kim J.-S."/>
        </authorList>
    </citation>
    <scope>NUCLEOTIDE SEQUENCE [LARGE SCALE GENOMIC DNA]</scope>
    <source>
        <strain evidence="6 7">KCTC 23157</strain>
    </source>
</reference>
<dbReference type="Gene3D" id="3.40.630.10">
    <property type="entry name" value="Zn peptidases"/>
    <property type="match status" value="1"/>
</dbReference>
<dbReference type="EMBL" id="JADFFM010000001">
    <property type="protein sequence ID" value="MBE9664863.1"/>
    <property type="molecule type" value="Genomic_DNA"/>
</dbReference>
<dbReference type="InterPro" id="IPR003961">
    <property type="entry name" value="FN3_dom"/>
</dbReference>
<evidence type="ECO:0000259" key="5">
    <source>
        <dbReference type="PROSITE" id="PS50853"/>
    </source>
</evidence>
<dbReference type="Pfam" id="PF04389">
    <property type="entry name" value="Peptidase_M28"/>
    <property type="match status" value="1"/>
</dbReference>
<evidence type="ECO:0000256" key="3">
    <source>
        <dbReference type="ARBA" id="ARBA00023049"/>
    </source>
</evidence>
<dbReference type="RefSeq" id="WP_194104286.1">
    <property type="nucleotide sequence ID" value="NZ_JADFFM010000001.1"/>
</dbReference>
<gene>
    <name evidence="6" type="ORF">IRJ18_00725</name>
</gene>
<comment type="caution">
    <text evidence="6">The sequence shown here is derived from an EMBL/GenBank/DDBJ whole genome shotgun (WGS) entry which is preliminary data.</text>
</comment>
<keyword evidence="7" id="KW-1185">Reference proteome</keyword>
<keyword evidence="3" id="KW-0482">Metalloprotease</keyword>
<feature type="chain" id="PRO_5046423409" evidence="4">
    <location>
        <begin position="23"/>
        <end position="465"/>
    </location>
</feature>
<name>A0ABR9XBX8_9SPHI</name>
<evidence type="ECO:0000313" key="7">
    <source>
        <dbReference type="Proteomes" id="UP000632774"/>
    </source>
</evidence>
<evidence type="ECO:0000256" key="4">
    <source>
        <dbReference type="SAM" id="SignalP"/>
    </source>
</evidence>
<dbReference type="SUPFAM" id="SSF49265">
    <property type="entry name" value="Fibronectin type III"/>
    <property type="match status" value="1"/>
</dbReference>
<keyword evidence="3" id="KW-0645">Protease</keyword>
<organism evidence="6 7">
    <name type="scientific">Mucilaginibacter boryungensis</name>
    <dbReference type="NCBI Taxonomy" id="768480"/>
    <lineage>
        <taxon>Bacteria</taxon>
        <taxon>Pseudomonadati</taxon>
        <taxon>Bacteroidota</taxon>
        <taxon>Sphingobacteriia</taxon>
        <taxon>Sphingobacteriales</taxon>
        <taxon>Sphingobacteriaceae</taxon>
        <taxon>Mucilaginibacter</taxon>
    </lineage>
</organism>
<dbReference type="PANTHER" id="PTHR12147">
    <property type="entry name" value="METALLOPEPTIDASE M28 FAMILY MEMBER"/>
    <property type="match status" value="1"/>
</dbReference>
<evidence type="ECO:0000256" key="1">
    <source>
        <dbReference type="ARBA" id="ARBA00004613"/>
    </source>
</evidence>
<evidence type="ECO:0000256" key="2">
    <source>
        <dbReference type="ARBA" id="ARBA00022525"/>
    </source>
</evidence>
<dbReference type="PANTHER" id="PTHR12147:SF26">
    <property type="entry name" value="PEPTIDASE M28 DOMAIN-CONTAINING PROTEIN"/>
    <property type="match status" value="1"/>
</dbReference>
<keyword evidence="4" id="KW-0732">Signal</keyword>
<dbReference type="PROSITE" id="PS50853">
    <property type="entry name" value="FN3"/>
    <property type="match status" value="1"/>
</dbReference>
<keyword evidence="2" id="KW-0964">Secreted</keyword>
<sequence length="465" mass="51407">MKHKLLLLLPLVAIGLGKSAVAQTTIRQDAGIKQMCDEVSSQNIEAIVRKLVSFKTRNTLSDTTSKTEGIGAARNWIKSEMEKYAAASGGRMKVEFDAFTQPVSIRVDKPTVLKNVLAILKGTDPTDTRIYVVSGHYDSRVTDVMNANAVEPGAVDDASGTAVSMEICRVMAKRAFPATIIFMAVPGEEQGLNGSAHMAKRAKDEKWNVDAMLNNDIVGNTHGQDNDLKDNTHLRVFSEGIPTIDGAGRGMDSLALRRANAAITSLINNGGENDSPSRELARYIKETAERYVDQLDIKLIYRRDRFLRGGDHTSFQQQGFTAIRFTEMNEDFTHQHQDLRTEKGIVYGDLPEFADYNYIQKVARANLSVLANLASAPAAPANVGVTTSGLTNNTTLKWEAPKQGKKPAGYYILMRETINPYWEKKFYVTGNEVTLDYSKDNYFFAVQSVDAEGHESLPIYPKPVR</sequence>
<dbReference type="InterPro" id="IPR036116">
    <property type="entry name" value="FN3_sf"/>
</dbReference>
<comment type="subcellular location">
    <subcellularLocation>
        <location evidence="1">Secreted</location>
    </subcellularLocation>
</comment>
<keyword evidence="3" id="KW-0378">Hydrolase</keyword>
<dbReference type="InterPro" id="IPR045175">
    <property type="entry name" value="M28_fam"/>
</dbReference>
<accession>A0ABR9XBX8</accession>
<evidence type="ECO:0000313" key="6">
    <source>
        <dbReference type="EMBL" id="MBE9664863.1"/>
    </source>
</evidence>
<dbReference type="InterPro" id="IPR013783">
    <property type="entry name" value="Ig-like_fold"/>
</dbReference>
<dbReference type="Gene3D" id="2.60.40.10">
    <property type="entry name" value="Immunoglobulins"/>
    <property type="match status" value="1"/>
</dbReference>
<dbReference type="Proteomes" id="UP000632774">
    <property type="component" value="Unassembled WGS sequence"/>
</dbReference>
<dbReference type="SUPFAM" id="SSF53187">
    <property type="entry name" value="Zn-dependent exopeptidases"/>
    <property type="match status" value="1"/>
</dbReference>
<feature type="domain" description="Fibronectin type-III" evidence="5">
    <location>
        <begin position="379"/>
        <end position="465"/>
    </location>
</feature>
<dbReference type="InterPro" id="IPR007484">
    <property type="entry name" value="Peptidase_M28"/>
</dbReference>